<organism evidence="1 2">
    <name type="scientific">Panagrolaimus sp. JU765</name>
    <dbReference type="NCBI Taxonomy" id="591449"/>
    <lineage>
        <taxon>Eukaryota</taxon>
        <taxon>Metazoa</taxon>
        <taxon>Ecdysozoa</taxon>
        <taxon>Nematoda</taxon>
        <taxon>Chromadorea</taxon>
        <taxon>Rhabditida</taxon>
        <taxon>Tylenchina</taxon>
        <taxon>Panagrolaimomorpha</taxon>
        <taxon>Panagrolaimoidea</taxon>
        <taxon>Panagrolaimidae</taxon>
        <taxon>Panagrolaimus</taxon>
    </lineage>
</organism>
<accession>A0AC34R7K0</accession>
<evidence type="ECO:0000313" key="2">
    <source>
        <dbReference type="WBParaSite" id="JU765_v2.g4137.t1"/>
    </source>
</evidence>
<proteinExistence type="predicted"/>
<reference evidence="2" key="1">
    <citation type="submission" date="2022-11" db="UniProtKB">
        <authorList>
            <consortium name="WormBaseParasite"/>
        </authorList>
    </citation>
    <scope>IDENTIFICATION</scope>
</reference>
<dbReference type="WBParaSite" id="JU765_v2.g4137.t1">
    <property type="protein sequence ID" value="JU765_v2.g4137.t1"/>
    <property type="gene ID" value="JU765_v2.g4137"/>
</dbReference>
<dbReference type="Proteomes" id="UP000887576">
    <property type="component" value="Unplaced"/>
</dbReference>
<sequence length="227" mass="26208">MKIGKSMIYKIVLWFCFSFHHDCLADELISGNKTGNTDRQEPMMRFTKIKRFKCFVEYVPLADYYGKDFSGSFDDFKVQSDSPISHSTRIPSRNLHVKRIDEFSESVMSLTMPLPKPIHVPTPDNPDVINKVYNDSFWRSKLCRQGKDPNCPALKPPDFHENRLRSPRNLELTPETCQQMIAIAKALHVPSPKQWLKKNCVGKLFFSNANCEEFAKIIDSCFSISYS</sequence>
<evidence type="ECO:0000313" key="1">
    <source>
        <dbReference type="Proteomes" id="UP000887576"/>
    </source>
</evidence>
<name>A0AC34R7K0_9BILA</name>
<protein>
    <submittedName>
        <fullName evidence="2">Uncharacterized protein</fullName>
    </submittedName>
</protein>